<keyword evidence="3" id="KW-1185">Reference proteome</keyword>
<protein>
    <submittedName>
        <fullName evidence="2">Type IV conjugative transfer system protein TraV</fullName>
    </submittedName>
</protein>
<reference evidence="2 3" key="1">
    <citation type="journal article" date="2011" name="Stand. Genomic Sci.">
        <title>Complete genome sequence of the thermophilic sulfur-reducer Hippea maritima type strain (MH(2)).</title>
        <authorList>
            <person name="Huntemann M."/>
            <person name="Lu M."/>
            <person name="Nolan M."/>
            <person name="Lapidus A."/>
            <person name="Lucas S."/>
            <person name="Hammon N."/>
            <person name="Deshpande S."/>
            <person name="Cheng J.F."/>
            <person name="Tapia R."/>
            <person name="Han C."/>
            <person name="Goodwin L."/>
            <person name="Pitluck S."/>
            <person name="Liolios K."/>
            <person name="Pagani I."/>
            <person name="Ivanova N."/>
            <person name="Ovchinikova G."/>
            <person name="Pati A."/>
            <person name="Chen A."/>
            <person name="Palaniappan K."/>
            <person name="Land M."/>
            <person name="Hauser L."/>
            <person name="Jeffries C.D."/>
            <person name="Detter J.C."/>
            <person name="Brambilla E.M."/>
            <person name="Rohde M."/>
            <person name="Spring S."/>
            <person name="Goker M."/>
            <person name="Woyke T."/>
            <person name="Bristow J."/>
            <person name="Eisen J.A."/>
            <person name="Markowitz V."/>
            <person name="Hugenholtz P."/>
            <person name="Kyrpides N.C."/>
            <person name="Klenk H.P."/>
            <person name="Mavromatis K."/>
        </authorList>
    </citation>
    <scope>NUCLEOTIDE SEQUENCE [LARGE SCALE GENOMIC DNA]</scope>
    <source>
        <strain evidence="3">ATCC 700847 / DSM 10411 / MH2</strain>
    </source>
</reference>
<name>F2LV26_HIPMA</name>
<dbReference type="HOGENOM" id="CLU_113321_0_0_7"/>
<feature type="chain" id="PRO_5003282723" evidence="1">
    <location>
        <begin position="28"/>
        <end position="148"/>
    </location>
</feature>
<evidence type="ECO:0000256" key="1">
    <source>
        <dbReference type="SAM" id="SignalP"/>
    </source>
</evidence>
<dbReference type="InterPro" id="IPR014118">
    <property type="entry name" value="T4SS_TraV"/>
</dbReference>
<dbReference type="Proteomes" id="UP000008139">
    <property type="component" value="Chromosome"/>
</dbReference>
<dbReference type="Pfam" id="PF09676">
    <property type="entry name" value="TraV"/>
    <property type="match status" value="1"/>
</dbReference>
<evidence type="ECO:0000313" key="2">
    <source>
        <dbReference type="EMBL" id="AEA33610.1"/>
    </source>
</evidence>
<accession>F2LV26</accession>
<gene>
    <name evidence="2" type="ordered locus">Hipma_0640</name>
</gene>
<feature type="signal peptide" evidence="1">
    <location>
        <begin position="1"/>
        <end position="27"/>
    </location>
</feature>
<dbReference type="AlphaFoldDB" id="F2LV26"/>
<reference evidence="3" key="2">
    <citation type="submission" date="2011-03" db="EMBL/GenBank/DDBJ databases">
        <title>The complete genome of Hippea maritima DSM 10411.</title>
        <authorList>
            <consortium name="US DOE Joint Genome Institute (JGI-PGF)"/>
            <person name="Lucas S."/>
            <person name="Copeland A."/>
            <person name="Lapidus A."/>
            <person name="Bruce D."/>
            <person name="Goodwin L."/>
            <person name="Pitluck S."/>
            <person name="Peters L."/>
            <person name="Kyrpides N."/>
            <person name="Mavromatis K."/>
            <person name="Pagani I."/>
            <person name="Ivanova N."/>
            <person name="Mikhailova N."/>
            <person name="Lu M."/>
            <person name="Detter J.C."/>
            <person name="Tapia R."/>
            <person name="Han C."/>
            <person name="Land M."/>
            <person name="Hauser L."/>
            <person name="Markowitz V."/>
            <person name="Cheng J.-F."/>
            <person name="Hugenholtz P."/>
            <person name="Woyke T."/>
            <person name="Wu D."/>
            <person name="Spring S."/>
            <person name="Schroeder M."/>
            <person name="Brambilla E."/>
            <person name="Klenk H.-P."/>
            <person name="Eisen J.A."/>
        </authorList>
    </citation>
    <scope>NUCLEOTIDE SEQUENCE [LARGE SCALE GENOMIC DNA]</scope>
    <source>
        <strain evidence="3">ATCC 700847 / DSM 10411 / MH2</strain>
    </source>
</reference>
<dbReference type="STRING" id="760142.Hipma_0640"/>
<sequence length="148" mass="16854">MQRSGLIKTALLLPAIAFVLSSCTSVMNPYSSNFSCPKYYKGKCVSLPEAYNESIHNTDGQPTKAQKELKRMSINTQSVQNSTKSVNIYKQQLLAKIRKLVKQPKTPIVVPPTVMRVLILPYVNSQNELEMERYVYFFTGKPKWVFSQ</sequence>
<proteinExistence type="predicted"/>
<evidence type="ECO:0000313" key="3">
    <source>
        <dbReference type="Proteomes" id="UP000008139"/>
    </source>
</evidence>
<dbReference type="EMBL" id="CP002606">
    <property type="protein sequence ID" value="AEA33610.1"/>
    <property type="molecule type" value="Genomic_DNA"/>
</dbReference>
<dbReference type="InParanoid" id="F2LV26"/>
<dbReference type="RefSeq" id="WP_013681651.1">
    <property type="nucleotide sequence ID" value="NC_015318.1"/>
</dbReference>
<dbReference type="OrthoDB" id="7448867at2"/>
<dbReference type="eggNOG" id="ENOG5032YZU">
    <property type="taxonomic scope" value="Bacteria"/>
</dbReference>
<dbReference type="KEGG" id="hmr:Hipma_0640"/>
<dbReference type="PROSITE" id="PS51257">
    <property type="entry name" value="PROKAR_LIPOPROTEIN"/>
    <property type="match status" value="1"/>
</dbReference>
<dbReference type="NCBIfam" id="TIGR02747">
    <property type="entry name" value="TraV"/>
    <property type="match status" value="1"/>
</dbReference>
<keyword evidence="1" id="KW-0732">Signal</keyword>
<organism evidence="2 3">
    <name type="scientific">Hippea maritima (strain ATCC 700847 / DSM 10411 / MH2)</name>
    <dbReference type="NCBI Taxonomy" id="760142"/>
    <lineage>
        <taxon>Bacteria</taxon>
        <taxon>Pseudomonadati</taxon>
        <taxon>Campylobacterota</taxon>
        <taxon>Desulfurellia</taxon>
        <taxon>Desulfurellales</taxon>
        <taxon>Hippeaceae</taxon>
        <taxon>Hippea</taxon>
    </lineage>
</organism>